<comment type="subcellular location">
    <subcellularLocation>
        <location evidence="1">Nucleus</location>
        <location evidence="1">Nucleolus</location>
    </subcellularLocation>
</comment>
<comment type="caution">
    <text evidence="7">The sequence shown here is derived from an EMBL/GenBank/DDBJ whole genome shotgun (WGS) entry which is preliminary data.</text>
</comment>
<gene>
    <name evidence="7" type="ORF">Glove_216g9</name>
</gene>
<proteinExistence type="predicted"/>
<evidence type="ECO:0000256" key="3">
    <source>
        <dbReference type="ARBA" id="ARBA00023242"/>
    </source>
</evidence>
<dbReference type="Proteomes" id="UP000266861">
    <property type="component" value="Unassembled WGS sequence"/>
</dbReference>
<evidence type="ECO:0000313" key="8">
    <source>
        <dbReference type="Proteomes" id="UP000266861"/>
    </source>
</evidence>
<sequence length="322" mass="37981">MKRGVVYISRIPHGFYEEEMKEYFSQFGTVTRLKLYRNKKTGKSKHFAFIEFLSDEVAQIVAETMNNYIMYNRLLKCELVPQEKINHFMWIGANKEFKPKSYLKEVMQIHNRKKRSLEEKKKRNGNLLKREKIKRKKLEKLGFEFEFPGYAACVKPKSEPESNKTIDDEPSEITNNGMNNEPNEITNKGKNEATNKEKNEVTSEEKNEATSEEKNEATSEETKKKTKDSSKKRARNEKVKDKGKNKKVKLEKDQTEKEFEQMDREMKKMDVGMRKMDAEMKKMEKGKSGNKKVEKEKKKEKSGKEKLENVKEKMGKRKKKTT</sequence>
<dbReference type="PANTHER" id="PTHR46754">
    <property type="entry name" value="MKI67 FHA DOMAIN-INTERACTING NUCLEOLAR PHOSPHOPROTEIN"/>
    <property type="match status" value="1"/>
</dbReference>
<dbReference type="GO" id="GO:0005730">
    <property type="term" value="C:nucleolus"/>
    <property type="evidence" value="ECO:0007669"/>
    <property type="project" value="UniProtKB-SubCell"/>
</dbReference>
<evidence type="ECO:0000256" key="5">
    <source>
        <dbReference type="SAM" id="MobiDB-lite"/>
    </source>
</evidence>
<dbReference type="InterPro" id="IPR000504">
    <property type="entry name" value="RRM_dom"/>
</dbReference>
<keyword evidence="2 4" id="KW-0694">RNA-binding</keyword>
<evidence type="ECO:0000313" key="7">
    <source>
        <dbReference type="EMBL" id="RHZ75236.1"/>
    </source>
</evidence>
<feature type="compositionally biased region" description="Polar residues" evidence="5">
    <location>
        <begin position="172"/>
        <end position="186"/>
    </location>
</feature>
<dbReference type="STRING" id="1348612.A0A397INB0"/>
<dbReference type="PROSITE" id="PS50102">
    <property type="entry name" value="RRM"/>
    <property type="match status" value="1"/>
</dbReference>
<evidence type="ECO:0000259" key="6">
    <source>
        <dbReference type="PROSITE" id="PS50102"/>
    </source>
</evidence>
<dbReference type="AlphaFoldDB" id="A0A397INB0"/>
<dbReference type="EMBL" id="PQFF01000201">
    <property type="protein sequence ID" value="RHZ75236.1"/>
    <property type="molecule type" value="Genomic_DNA"/>
</dbReference>
<dbReference type="SMART" id="SM00360">
    <property type="entry name" value="RRM"/>
    <property type="match status" value="1"/>
</dbReference>
<dbReference type="SUPFAM" id="SSF54928">
    <property type="entry name" value="RNA-binding domain, RBD"/>
    <property type="match status" value="1"/>
</dbReference>
<feature type="compositionally biased region" description="Basic and acidic residues" evidence="5">
    <location>
        <begin position="156"/>
        <end position="167"/>
    </location>
</feature>
<keyword evidence="8" id="KW-1185">Reference proteome</keyword>
<accession>A0A397INB0</accession>
<protein>
    <recommendedName>
        <fullName evidence="6">RRM domain-containing protein</fullName>
    </recommendedName>
</protein>
<evidence type="ECO:0000256" key="1">
    <source>
        <dbReference type="ARBA" id="ARBA00004604"/>
    </source>
</evidence>
<name>A0A397INB0_9GLOM</name>
<keyword evidence="3" id="KW-0539">Nucleus</keyword>
<dbReference type="CDD" id="cd12307">
    <property type="entry name" value="RRM_NIFK_like"/>
    <property type="match status" value="1"/>
</dbReference>
<feature type="compositionally biased region" description="Basic and acidic residues" evidence="5">
    <location>
        <begin position="187"/>
        <end position="313"/>
    </location>
</feature>
<evidence type="ECO:0000256" key="2">
    <source>
        <dbReference type="ARBA" id="ARBA00022884"/>
    </source>
</evidence>
<dbReference type="InterPro" id="IPR012677">
    <property type="entry name" value="Nucleotide-bd_a/b_plait_sf"/>
</dbReference>
<dbReference type="OrthoDB" id="21467at2759"/>
<dbReference type="InterPro" id="IPR035979">
    <property type="entry name" value="RBD_domain_sf"/>
</dbReference>
<dbReference type="Gene3D" id="3.30.70.330">
    <property type="match status" value="1"/>
</dbReference>
<dbReference type="GO" id="GO:0003723">
    <property type="term" value="F:RNA binding"/>
    <property type="evidence" value="ECO:0007669"/>
    <property type="project" value="UniProtKB-UniRule"/>
</dbReference>
<evidence type="ECO:0000256" key="4">
    <source>
        <dbReference type="PROSITE-ProRule" id="PRU00176"/>
    </source>
</evidence>
<reference evidence="7 8" key="1">
    <citation type="submission" date="2018-08" db="EMBL/GenBank/DDBJ databases">
        <title>Genome and evolution of the arbuscular mycorrhizal fungus Diversispora epigaea (formerly Glomus versiforme) and its bacterial endosymbionts.</title>
        <authorList>
            <person name="Sun X."/>
            <person name="Fei Z."/>
            <person name="Harrison M."/>
        </authorList>
    </citation>
    <scope>NUCLEOTIDE SEQUENCE [LARGE SCALE GENOMIC DNA]</scope>
    <source>
        <strain evidence="7 8">IT104</strain>
    </source>
</reference>
<feature type="domain" description="RRM" evidence="6">
    <location>
        <begin position="4"/>
        <end position="82"/>
    </location>
</feature>
<dbReference type="Pfam" id="PF00076">
    <property type="entry name" value="RRM_1"/>
    <property type="match status" value="1"/>
</dbReference>
<feature type="region of interest" description="Disordered" evidence="5">
    <location>
        <begin position="154"/>
        <end position="322"/>
    </location>
</feature>
<organism evidence="7 8">
    <name type="scientific">Diversispora epigaea</name>
    <dbReference type="NCBI Taxonomy" id="1348612"/>
    <lineage>
        <taxon>Eukaryota</taxon>
        <taxon>Fungi</taxon>
        <taxon>Fungi incertae sedis</taxon>
        <taxon>Mucoromycota</taxon>
        <taxon>Glomeromycotina</taxon>
        <taxon>Glomeromycetes</taxon>
        <taxon>Diversisporales</taxon>
        <taxon>Diversisporaceae</taxon>
        <taxon>Diversispora</taxon>
    </lineage>
</organism>